<reference evidence="3" key="1">
    <citation type="submission" date="2016-10" db="EMBL/GenBank/DDBJ databases">
        <authorList>
            <person name="Varghese N."/>
            <person name="Submissions S."/>
        </authorList>
    </citation>
    <scope>NUCLEOTIDE SEQUENCE [LARGE SCALE GENOMIC DNA]</scope>
    <source>
        <strain evidence="3">DSM 44771</strain>
    </source>
</reference>
<sequence>MRSWTTRTVKAAVMAAGLATVGTGAANAAGTTDIDKPDLSSVPDEITAEIPANACQMQEGPSFSSTKAPCADTQLNVSSPNVVKKVGVDITKTAHGVAGELQDGRPVLAPGKPNQVLGHVFAETTRLSKMTKTRPTVSGSVTPGHLGVVYEHTPDAALLDTEIGPREPNHQGFSALDTAVALTAAQGYESEPVSNPVALVAPTLNNNPLQTSGEPVTLPKPSDVLPAAQKAPVLSEVDKAVGGVADAPLQRITGVLPQN</sequence>
<evidence type="ECO:0000256" key="1">
    <source>
        <dbReference type="SAM" id="SignalP"/>
    </source>
</evidence>
<dbReference type="AlphaFoldDB" id="A0A1I6PGT2"/>
<evidence type="ECO:0000313" key="2">
    <source>
        <dbReference type="EMBL" id="SFS39412.1"/>
    </source>
</evidence>
<dbReference type="OrthoDB" id="3670782at2"/>
<dbReference type="RefSeq" id="WP_139273994.1">
    <property type="nucleotide sequence ID" value="NZ_FOZX01000001.1"/>
</dbReference>
<dbReference type="STRING" id="95161.SAMN05660874_00768"/>
<keyword evidence="1" id="KW-0732">Signal</keyword>
<dbReference type="Proteomes" id="UP000198852">
    <property type="component" value="Unassembled WGS sequence"/>
</dbReference>
<feature type="signal peptide" evidence="1">
    <location>
        <begin position="1"/>
        <end position="28"/>
    </location>
</feature>
<dbReference type="EMBL" id="FOZX01000001">
    <property type="protein sequence ID" value="SFS39412.1"/>
    <property type="molecule type" value="Genomic_DNA"/>
</dbReference>
<accession>A0A1I6PGT2</accession>
<organism evidence="2 3">
    <name type="scientific">Saccharopolyspora flava</name>
    <dbReference type="NCBI Taxonomy" id="95161"/>
    <lineage>
        <taxon>Bacteria</taxon>
        <taxon>Bacillati</taxon>
        <taxon>Actinomycetota</taxon>
        <taxon>Actinomycetes</taxon>
        <taxon>Pseudonocardiales</taxon>
        <taxon>Pseudonocardiaceae</taxon>
        <taxon>Saccharopolyspora</taxon>
    </lineage>
</organism>
<protein>
    <recommendedName>
        <fullName evidence="4">Secreted protein</fullName>
    </recommendedName>
</protein>
<name>A0A1I6PGT2_9PSEU</name>
<evidence type="ECO:0000313" key="3">
    <source>
        <dbReference type="Proteomes" id="UP000198852"/>
    </source>
</evidence>
<keyword evidence="3" id="KW-1185">Reference proteome</keyword>
<proteinExistence type="predicted"/>
<gene>
    <name evidence="2" type="ORF">SAMN05660874_00768</name>
</gene>
<evidence type="ECO:0008006" key="4">
    <source>
        <dbReference type="Google" id="ProtNLM"/>
    </source>
</evidence>
<feature type="chain" id="PRO_5011482362" description="Secreted protein" evidence="1">
    <location>
        <begin position="29"/>
        <end position="259"/>
    </location>
</feature>